<name>A0A498K202_MALDO</name>
<sequence>MVKPAFSICFSNPPCLLRLADPRHRRSRLCPILLSPPSSYSSFLCLWNPSVIFLACKALAFSIETKTLSHEGFVRPTIDNNVQRHQRFWTRKKQEMGRFSARVKGTGKGGDTHPLTLWAPAPMGLALPSPPTVVFLHFYNLCNYIAWDYYFKLRFLMHFGNFEIVGNFRHNNNAQGGQSRASVATMNTKDSSIASAEHGGVQNGARVQPQLHGFDTPIATEFNVLPQEMHSRALPFSLGV</sequence>
<gene>
    <name evidence="1" type="ORF">DVH24_014825</name>
</gene>
<comment type="caution">
    <text evidence="1">The sequence shown here is derived from an EMBL/GenBank/DDBJ whole genome shotgun (WGS) entry which is preliminary data.</text>
</comment>
<organism evidence="1 2">
    <name type="scientific">Malus domestica</name>
    <name type="common">Apple</name>
    <name type="synonym">Pyrus malus</name>
    <dbReference type="NCBI Taxonomy" id="3750"/>
    <lineage>
        <taxon>Eukaryota</taxon>
        <taxon>Viridiplantae</taxon>
        <taxon>Streptophyta</taxon>
        <taxon>Embryophyta</taxon>
        <taxon>Tracheophyta</taxon>
        <taxon>Spermatophyta</taxon>
        <taxon>Magnoliopsida</taxon>
        <taxon>eudicotyledons</taxon>
        <taxon>Gunneridae</taxon>
        <taxon>Pentapetalae</taxon>
        <taxon>rosids</taxon>
        <taxon>fabids</taxon>
        <taxon>Rosales</taxon>
        <taxon>Rosaceae</taxon>
        <taxon>Amygdaloideae</taxon>
        <taxon>Maleae</taxon>
        <taxon>Malus</taxon>
    </lineage>
</organism>
<dbReference type="Proteomes" id="UP000290289">
    <property type="component" value="Chromosome 4"/>
</dbReference>
<evidence type="ECO:0000313" key="1">
    <source>
        <dbReference type="EMBL" id="RXI01476.1"/>
    </source>
</evidence>
<accession>A0A498K202</accession>
<keyword evidence="2" id="KW-1185">Reference proteome</keyword>
<reference evidence="1 2" key="1">
    <citation type="submission" date="2018-10" db="EMBL/GenBank/DDBJ databases">
        <title>A high-quality apple genome assembly.</title>
        <authorList>
            <person name="Hu J."/>
        </authorList>
    </citation>
    <scope>NUCLEOTIDE SEQUENCE [LARGE SCALE GENOMIC DNA]</scope>
    <source>
        <strain evidence="2">cv. HFTH1</strain>
        <tissue evidence="1">Young leaf</tissue>
    </source>
</reference>
<proteinExistence type="predicted"/>
<protein>
    <submittedName>
        <fullName evidence="1">Uncharacterized protein</fullName>
    </submittedName>
</protein>
<dbReference type="STRING" id="3750.A0A498K202"/>
<dbReference type="AlphaFoldDB" id="A0A498K202"/>
<evidence type="ECO:0000313" key="2">
    <source>
        <dbReference type="Proteomes" id="UP000290289"/>
    </source>
</evidence>
<dbReference type="EMBL" id="RDQH01000330">
    <property type="protein sequence ID" value="RXI01476.1"/>
    <property type="molecule type" value="Genomic_DNA"/>
</dbReference>